<dbReference type="Gene3D" id="1.20.1250.20">
    <property type="entry name" value="MFS general substrate transporter like domains"/>
    <property type="match status" value="1"/>
</dbReference>
<keyword evidence="3 7" id="KW-0812">Transmembrane</keyword>
<feature type="transmembrane region" description="Helical" evidence="7">
    <location>
        <begin position="273"/>
        <end position="293"/>
    </location>
</feature>
<gene>
    <name evidence="9" type="ORF">CBI38_21095</name>
</gene>
<dbReference type="AlphaFoldDB" id="A0A2S2BYI0"/>
<evidence type="ECO:0000256" key="6">
    <source>
        <dbReference type="SAM" id="MobiDB-lite"/>
    </source>
</evidence>
<feature type="transmembrane region" description="Helical" evidence="7">
    <location>
        <begin position="444"/>
        <end position="465"/>
    </location>
</feature>
<dbReference type="Gene3D" id="1.20.1720.10">
    <property type="entry name" value="Multidrug resistance protein D"/>
    <property type="match status" value="1"/>
</dbReference>
<dbReference type="SUPFAM" id="SSF103473">
    <property type="entry name" value="MFS general substrate transporter"/>
    <property type="match status" value="1"/>
</dbReference>
<evidence type="ECO:0000256" key="1">
    <source>
        <dbReference type="ARBA" id="ARBA00004651"/>
    </source>
</evidence>
<feature type="transmembrane region" description="Helical" evidence="7">
    <location>
        <begin position="229"/>
        <end position="253"/>
    </location>
</feature>
<dbReference type="KEGG" id="roz:CBI38_21095"/>
<dbReference type="InterPro" id="IPR036259">
    <property type="entry name" value="MFS_trans_sf"/>
</dbReference>
<evidence type="ECO:0000256" key="3">
    <source>
        <dbReference type="ARBA" id="ARBA00022692"/>
    </source>
</evidence>
<feature type="transmembrane region" description="Helical" evidence="7">
    <location>
        <begin position="343"/>
        <end position="363"/>
    </location>
</feature>
<protein>
    <submittedName>
        <fullName evidence="9">MFS transporter</fullName>
    </submittedName>
</protein>
<dbReference type="Proteomes" id="UP000245711">
    <property type="component" value="Chromosome"/>
</dbReference>
<evidence type="ECO:0000259" key="8">
    <source>
        <dbReference type="PROSITE" id="PS50850"/>
    </source>
</evidence>
<evidence type="ECO:0000256" key="5">
    <source>
        <dbReference type="ARBA" id="ARBA00023136"/>
    </source>
</evidence>
<dbReference type="Pfam" id="PF07690">
    <property type="entry name" value="MFS_1"/>
    <property type="match status" value="1"/>
</dbReference>
<evidence type="ECO:0000256" key="7">
    <source>
        <dbReference type="SAM" id="Phobius"/>
    </source>
</evidence>
<dbReference type="CDD" id="cd17504">
    <property type="entry name" value="MFS_MMR_MDR_like"/>
    <property type="match status" value="1"/>
</dbReference>
<feature type="domain" description="Major facilitator superfamily (MFS) profile" evidence="8">
    <location>
        <begin position="20"/>
        <end position="469"/>
    </location>
</feature>
<keyword evidence="10" id="KW-1185">Reference proteome</keyword>
<evidence type="ECO:0000313" key="9">
    <source>
        <dbReference type="EMBL" id="AWK73696.1"/>
    </source>
</evidence>
<feature type="transmembrane region" description="Helical" evidence="7">
    <location>
        <begin position="171"/>
        <end position="192"/>
    </location>
</feature>
<reference evidence="9 10" key="1">
    <citation type="submission" date="2017-05" db="EMBL/GenBank/DDBJ databases">
        <title>Isolation of Rhodococcus sp. S2-17 biodegrading of BP-3.</title>
        <authorList>
            <person name="Lee Y."/>
            <person name="Kim K.H."/>
            <person name="Chun B.H."/>
            <person name="Jung H.S."/>
            <person name="Jeon C.O."/>
        </authorList>
    </citation>
    <scope>NUCLEOTIDE SEQUENCE [LARGE SCALE GENOMIC DNA]</scope>
    <source>
        <strain evidence="9 10">S2-17</strain>
    </source>
</reference>
<feature type="transmembrane region" description="Helical" evidence="7">
    <location>
        <begin position="369"/>
        <end position="397"/>
    </location>
</feature>
<proteinExistence type="predicted"/>
<feature type="transmembrane region" description="Helical" evidence="7">
    <location>
        <begin position="143"/>
        <end position="165"/>
    </location>
</feature>
<feature type="region of interest" description="Disordered" evidence="6">
    <location>
        <begin position="494"/>
        <end position="533"/>
    </location>
</feature>
<evidence type="ECO:0000313" key="10">
    <source>
        <dbReference type="Proteomes" id="UP000245711"/>
    </source>
</evidence>
<feature type="transmembrane region" description="Helical" evidence="7">
    <location>
        <begin position="86"/>
        <end position="108"/>
    </location>
</feature>
<organism evidence="9 10">
    <name type="scientific">Rhodococcus oxybenzonivorans</name>
    <dbReference type="NCBI Taxonomy" id="1990687"/>
    <lineage>
        <taxon>Bacteria</taxon>
        <taxon>Bacillati</taxon>
        <taxon>Actinomycetota</taxon>
        <taxon>Actinomycetes</taxon>
        <taxon>Mycobacteriales</taxon>
        <taxon>Nocardiaceae</taxon>
        <taxon>Rhodococcus</taxon>
    </lineage>
</organism>
<keyword evidence="5 7" id="KW-0472">Membrane</keyword>
<feature type="transmembrane region" description="Helical" evidence="7">
    <location>
        <begin position="418"/>
        <end position="438"/>
    </location>
</feature>
<feature type="transmembrane region" description="Helical" evidence="7">
    <location>
        <begin position="114"/>
        <end position="131"/>
    </location>
</feature>
<evidence type="ECO:0000256" key="2">
    <source>
        <dbReference type="ARBA" id="ARBA00022448"/>
    </source>
</evidence>
<evidence type="ECO:0000256" key="4">
    <source>
        <dbReference type="ARBA" id="ARBA00022989"/>
    </source>
</evidence>
<dbReference type="RefSeq" id="WP_109331943.1">
    <property type="nucleotide sequence ID" value="NZ_CP021354.1"/>
</dbReference>
<name>A0A2S2BYI0_9NOCA</name>
<feature type="transmembrane region" description="Helical" evidence="7">
    <location>
        <begin position="48"/>
        <end position="74"/>
    </location>
</feature>
<dbReference type="EMBL" id="CP021354">
    <property type="protein sequence ID" value="AWK73696.1"/>
    <property type="molecule type" value="Genomic_DNA"/>
</dbReference>
<dbReference type="InterPro" id="IPR011701">
    <property type="entry name" value="MFS"/>
</dbReference>
<dbReference type="OrthoDB" id="4484751at2"/>
<dbReference type="InterPro" id="IPR020846">
    <property type="entry name" value="MFS_dom"/>
</dbReference>
<feature type="transmembrane region" description="Helical" evidence="7">
    <location>
        <begin position="204"/>
        <end position="223"/>
    </location>
</feature>
<dbReference type="GO" id="GO:0005886">
    <property type="term" value="C:plasma membrane"/>
    <property type="evidence" value="ECO:0007669"/>
    <property type="project" value="UniProtKB-SubCell"/>
</dbReference>
<accession>A0A2S2BYI0</accession>
<keyword evidence="4 7" id="KW-1133">Transmembrane helix</keyword>
<dbReference type="PANTHER" id="PTHR42718:SF9">
    <property type="entry name" value="MAJOR FACILITATOR SUPERFAMILY MULTIDRUG TRANSPORTER MFSC"/>
    <property type="match status" value="1"/>
</dbReference>
<feature type="transmembrane region" description="Helical" evidence="7">
    <location>
        <begin position="19"/>
        <end position="42"/>
    </location>
</feature>
<dbReference type="PANTHER" id="PTHR42718">
    <property type="entry name" value="MAJOR FACILITATOR SUPERFAMILY MULTIDRUG TRANSPORTER MFSC"/>
    <property type="match status" value="1"/>
</dbReference>
<feature type="transmembrane region" description="Helical" evidence="7">
    <location>
        <begin position="305"/>
        <end position="331"/>
    </location>
</feature>
<dbReference type="GO" id="GO:0022857">
    <property type="term" value="F:transmembrane transporter activity"/>
    <property type="evidence" value="ECO:0007669"/>
    <property type="project" value="InterPro"/>
</dbReference>
<keyword evidence="2" id="KW-0813">Transport</keyword>
<dbReference type="PROSITE" id="PS50850">
    <property type="entry name" value="MFS"/>
    <property type="match status" value="1"/>
</dbReference>
<sequence>MSVPPPNAGIRSRRHAPPLILAVLGSCGIVVALMQTLVIPIIPELPHLLGASAANTSWAVTATLLVAAVVTPISGRLGDMFGKRRALIGSLTLLVLGSAVCAMASSLIPMVTGRALQGAAIGAIPLGIAILRDVLPPKRVGGAMAVMSATLGVGGAVGLPIAATIAHYTDWHMLFVVSAVLGCACIALTLLVIPESPVRRPGRFDFLGAVGLSVVLVTFLLPITKGDDWGWASGQTLGLFAASFVSLLLWGFLELRTAAPLIDLRVSARPPVLFTNLASVAVGFAMYGTSLSFPQLLMAPQSTGYGFGLSMITAGLVLAPGGLVMMALSPVSARLSAWRGPRVTLMTGAVVIGLGYAVAYVAASAVWQVLLAGMVIGAGIGLSYSAMPALIMSAVPITESAAANGLNSLMRSIGTSTSAAVVSVILAGMTVTVGTAVIPSLDAFRAGFIASIIASMVTLVLAWLIPSPRKDLRPVDEERGVEDGGDRVAEIDEQIHSATPGVEVNEVTPDASAPARRAFHPASRPAETFPQSD</sequence>
<comment type="subcellular location">
    <subcellularLocation>
        <location evidence="1">Cell membrane</location>
        <topology evidence="1">Multi-pass membrane protein</topology>
    </subcellularLocation>
</comment>